<dbReference type="Gene3D" id="3.40.50.300">
    <property type="entry name" value="P-loop containing nucleotide triphosphate hydrolases"/>
    <property type="match status" value="1"/>
</dbReference>
<keyword evidence="3" id="KW-1185">Reference proteome</keyword>
<evidence type="ECO:0000313" key="2">
    <source>
        <dbReference type="EMBL" id="KAF5951974.1"/>
    </source>
</evidence>
<protein>
    <recommendedName>
        <fullName evidence="1">NB-ARC domain-containing protein</fullName>
    </recommendedName>
</protein>
<dbReference type="SUPFAM" id="SSF52540">
    <property type="entry name" value="P-loop containing nucleoside triphosphate hydrolases"/>
    <property type="match status" value="1"/>
</dbReference>
<sequence>MFLGDSLISWKSKKQTVIACSTAKAKYRAIAHATAELALRFLMAETIAIVGAVSGAVGTAAGVAQAASQAKLIFWDPPTDKVEEIHDTLNAAIHALSSIRKDYMNEVKRNKMKPPSETYMEWINRAVEIEKQVKFSADEYGKHSKEESPFWFPSSLYFKEEMIKMYKEVTNLLNEGNQIRNKILVDQPPEIVVEKKEPDINKFETLQKPLEQILDLLEKDYVKGIRIHGIVGIGKTTIMLNLNNHERVAKKFDIVIWLTVSKERGKKNLSPSSTGYCAKKGNKDGSACECHCHSPPSLDMKMPPKRYILTTIQFQSFLNWKNWSLK</sequence>
<dbReference type="Proteomes" id="UP000593564">
    <property type="component" value="Unassembled WGS sequence"/>
</dbReference>
<reference evidence="3" key="1">
    <citation type="journal article" date="2020" name="Nat. Commun.">
        <title>Genome assembly of wild tea tree DASZ reveals pedigree and selection history of tea varieties.</title>
        <authorList>
            <person name="Zhang W."/>
            <person name="Zhang Y."/>
            <person name="Qiu H."/>
            <person name="Guo Y."/>
            <person name="Wan H."/>
            <person name="Zhang X."/>
            <person name="Scossa F."/>
            <person name="Alseekh S."/>
            <person name="Zhang Q."/>
            <person name="Wang P."/>
            <person name="Xu L."/>
            <person name="Schmidt M.H."/>
            <person name="Jia X."/>
            <person name="Li D."/>
            <person name="Zhu A."/>
            <person name="Guo F."/>
            <person name="Chen W."/>
            <person name="Ni D."/>
            <person name="Usadel B."/>
            <person name="Fernie A.R."/>
            <person name="Wen W."/>
        </authorList>
    </citation>
    <scope>NUCLEOTIDE SEQUENCE [LARGE SCALE GENOMIC DNA]</scope>
    <source>
        <strain evidence="3">cv. G240</strain>
    </source>
</reference>
<dbReference type="GO" id="GO:0043531">
    <property type="term" value="F:ADP binding"/>
    <property type="evidence" value="ECO:0007669"/>
    <property type="project" value="InterPro"/>
</dbReference>
<dbReference type="AlphaFoldDB" id="A0A7J7HJ08"/>
<proteinExistence type="predicted"/>
<dbReference type="EMBL" id="JACBKZ010000004">
    <property type="protein sequence ID" value="KAF5951974.1"/>
    <property type="molecule type" value="Genomic_DNA"/>
</dbReference>
<feature type="domain" description="NB-ARC" evidence="1">
    <location>
        <begin position="207"/>
        <end position="269"/>
    </location>
</feature>
<evidence type="ECO:0000259" key="1">
    <source>
        <dbReference type="Pfam" id="PF00931"/>
    </source>
</evidence>
<dbReference type="InterPro" id="IPR027417">
    <property type="entry name" value="P-loop_NTPase"/>
</dbReference>
<evidence type="ECO:0000313" key="3">
    <source>
        <dbReference type="Proteomes" id="UP000593564"/>
    </source>
</evidence>
<dbReference type="InterPro" id="IPR002182">
    <property type="entry name" value="NB-ARC"/>
</dbReference>
<dbReference type="CDD" id="cd09272">
    <property type="entry name" value="RNase_HI_RT_Ty1"/>
    <property type="match status" value="1"/>
</dbReference>
<gene>
    <name evidence="2" type="ORF">HYC85_009918</name>
</gene>
<accession>A0A7J7HJ08</accession>
<name>A0A7J7HJ08_CAMSI</name>
<organism evidence="2 3">
    <name type="scientific">Camellia sinensis</name>
    <name type="common">Tea plant</name>
    <name type="synonym">Thea sinensis</name>
    <dbReference type="NCBI Taxonomy" id="4442"/>
    <lineage>
        <taxon>Eukaryota</taxon>
        <taxon>Viridiplantae</taxon>
        <taxon>Streptophyta</taxon>
        <taxon>Embryophyta</taxon>
        <taxon>Tracheophyta</taxon>
        <taxon>Spermatophyta</taxon>
        <taxon>Magnoliopsida</taxon>
        <taxon>eudicotyledons</taxon>
        <taxon>Gunneridae</taxon>
        <taxon>Pentapetalae</taxon>
        <taxon>asterids</taxon>
        <taxon>Ericales</taxon>
        <taxon>Theaceae</taxon>
        <taxon>Camellia</taxon>
    </lineage>
</organism>
<reference evidence="2 3" key="2">
    <citation type="submission" date="2020-07" db="EMBL/GenBank/DDBJ databases">
        <title>Genome assembly of wild tea tree DASZ reveals pedigree and selection history of tea varieties.</title>
        <authorList>
            <person name="Zhang W."/>
        </authorList>
    </citation>
    <scope>NUCLEOTIDE SEQUENCE [LARGE SCALE GENOMIC DNA]</scope>
    <source>
        <strain evidence="3">cv. G240</strain>
        <tissue evidence="2">Leaf</tissue>
    </source>
</reference>
<comment type="caution">
    <text evidence="2">The sequence shown here is derived from an EMBL/GenBank/DDBJ whole genome shotgun (WGS) entry which is preliminary data.</text>
</comment>
<dbReference type="Pfam" id="PF00931">
    <property type="entry name" value="NB-ARC"/>
    <property type="match status" value="1"/>
</dbReference>